<accession>A0A9E7HBJ2</accession>
<dbReference type="AlphaFoldDB" id="A0A9E7HBJ2"/>
<organism evidence="2 3">
    <name type="scientific">Musa troglodytarum</name>
    <name type="common">fe'i banana</name>
    <dbReference type="NCBI Taxonomy" id="320322"/>
    <lineage>
        <taxon>Eukaryota</taxon>
        <taxon>Viridiplantae</taxon>
        <taxon>Streptophyta</taxon>
        <taxon>Embryophyta</taxon>
        <taxon>Tracheophyta</taxon>
        <taxon>Spermatophyta</taxon>
        <taxon>Magnoliopsida</taxon>
        <taxon>Liliopsida</taxon>
        <taxon>Zingiberales</taxon>
        <taxon>Musaceae</taxon>
        <taxon>Musa</taxon>
    </lineage>
</organism>
<evidence type="ECO:0000313" key="3">
    <source>
        <dbReference type="Proteomes" id="UP001055439"/>
    </source>
</evidence>
<sequence>MVNPQAIHIDSLGYTRRREFVPRSPSPPLKLASLNNAKTAPPLRDLDGHGRSVRSRVAPHSRSGGARHPVVPDAPRRLGSATRCRSSLGRCTTPHLSVKNAPKGYNA</sequence>
<dbReference type="Proteomes" id="UP001055439">
    <property type="component" value="Chromosome 8"/>
</dbReference>
<reference evidence="2" key="1">
    <citation type="submission" date="2022-05" db="EMBL/GenBank/DDBJ databases">
        <title>The Musa troglodytarum L. genome provides insights into the mechanism of non-climacteric behaviour and enrichment of carotenoids.</title>
        <authorList>
            <person name="Wang J."/>
        </authorList>
    </citation>
    <scope>NUCLEOTIDE SEQUENCE</scope>
    <source>
        <tissue evidence="2">Leaf</tissue>
    </source>
</reference>
<name>A0A9E7HBJ2_9LILI</name>
<feature type="region of interest" description="Disordered" evidence="1">
    <location>
        <begin position="15"/>
        <end position="107"/>
    </location>
</feature>
<proteinExistence type="predicted"/>
<evidence type="ECO:0000256" key="1">
    <source>
        <dbReference type="SAM" id="MobiDB-lite"/>
    </source>
</evidence>
<evidence type="ECO:0000313" key="2">
    <source>
        <dbReference type="EMBL" id="URE30450.1"/>
    </source>
</evidence>
<dbReference type="EMBL" id="CP097510">
    <property type="protein sequence ID" value="URE30450.1"/>
    <property type="molecule type" value="Genomic_DNA"/>
</dbReference>
<protein>
    <submittedName>
        <fullName evidence="2">Uncharacterized protein</fullName>
    </submittedName>
</protein>
<gene>
    <name evidence="2" type="ORF">MUK42_03570</name>
</gene>
<keyword evidence="3" id="KW-1185">Reference proteome</keyword>